<accession>A0A0C9U4Y0</accession>
<name>A0A0C9U4Y0_SPHS4</name>
<dbReference type="AlphaFoldDB" id="A0A0C9U4Y0"/>
<dbReference type="EMBL" id="KN837521">
    <property type="protein sequence ID" value="KIJ24177.1"/>
    <property type="molecule type" value="Genomic_DNA"/>
</dbReference>
<gene>
    <name evidence="1" type="ORF">M422DRAFT_56510</name>
</gene>
<dbReference type="PANTHER" id="PTHR46579">
    <property type="entry name" value="F5/8 TYPE C DOMAIN-CONTAINING PROTEIN-RELATED"/>
    <property type="match status" value="1"/>
</dbReference>
<protein>
    <submittedName>
        <fullName evidence="1">Unplaced genomic scaffold SPHSTscaffold_446, whole genome shotgun sequence</fullName>
    </submittedName>
</protein>
<dbReference type="PANTHER" id="PTHR46579:SF1">
    <property type="entry name" value="F5_8 TYPE C DOMAIN-CONTAINING PROTEIN"/>
    <property type="match status" value="1"/>
</dbReference>
<dbReference type="OrthoDB" id="2413534at2759"/>
<dbReference type="HOGENOM" id="CLU_026593_1_2_1"/>
<reference evidence="1 2" key="1">
    <citation type="submission" date="2014-06" db="EMBL/GenBank/DDBJ databases">
        <title>Evolutionary Origins and Diversification of the Mycorrhizal Mutualists.</title>
        <authorList>
            <consortium name="DOE Joint Genome Institute"/>
            <consortium name="Mycorrhizal Genomics Consortium"/>
            <person name="Kohler A."/>
            <person name="Kuo A."/>
            <person name="Nagy L.G."/>
            <person name="Floudas D."/>
            <person name="Copeland A."/>
            <person name="Barry K.W."/>
            <person name="Cichocki N."/>
            <person name="Veneault-Fourrey C."/>
            <person name="LaButti K."/>
            <person name="Lindquist E.A."/>
            <person name="Lipzen A."/>
            <person name="Lundell T."/>
            <person name="Morin E."/>
            <person name="Murat C."/>
            <person name="Riley R."/>
            <person name="Ohm R."/>
            <person name="Sun H."/>
            <person name="Tunlid A."/>
            <person name="Henrissat B."/>
            <person name="Grigoriev I.V."/>
            <person name="Hibbett D.S."/>
            <person name="Martin F."/>
        </authorList>
    </citation>
    <scope>NUCLEOTIDE SEQUENCE [LARGE SCALE GENOMIC DNA]</scope>
    <source>
        <strain evidence="1 2">SS14</strain>
    </source>
</reference>
<proteinExistence type="predicted"/>
<organism evidence="1 2">
    <name type="scientific">Sphaerobolus stellatus (strain SS14)</name>
    <dbReference type="NCBI Taxonomy" id="990650"/>
    <lineage>
        <taxon>Eukaryota</taxon>
        <taxon>Fungi</taxon>
        <taxon>Dikarya</taxon>
        <taxon>Basidiomycota</taxon>
        <taxon>Agaricomycotina</taxon>
        <taxon>Agaricomycetes</taxon>
        <taxon>Phallomycetidae</taxon>
        <taxon>Geastrales</taxon>
        <taxon>Sphaerobolaceae</taxon>
        <taxon>Sphaerobolus</taxon>
    </lineage>
</organism>
<dbReference type="Proteomes" id="UP000054279">
    <property type="component" value="Unassembled WGS sequence"/>
</dbReference>
<evidence type="ECO:0000313" key="1">
    <source>
        <dbReference type="EMBL" id="KIJ24177.1"/>
    </source>
</evidence>
<sequence length="134" mass="15835">MHLLEENIKPMLVKLWTGNFKGLDVGSGDYEIQESIWEQIGLETLEANNTIPASFCRALPNIALDKSSFTAEAWCFWFQYIAPYVLEDRFPEKYYKHMLLLGEICKMCLKFTITEDEINELEQMIHEWVKQYEE</sequence>
<evidence type="ECO:0000313" key="2">
    <source>
        <dbReference type="Proteomes" id="UP000054279"/>
    </source>
</evidence>
<keyword evidence="2" id="KW-1185">Reference proteome</keyword>